<proteinExistence type="inferred from homology"/>
<dbReference type="GO" id="GO:0042802">
    <property type="term" value="F:identical protein binding"/>
    <property type="evidence" value="ECO:0007669"/>
    <property type="project" value="UniProtKB-ARBA"/>
</dbReference>
<evidence type="ECO:0000256" key="6">
    <source>
        <dbReference type="ARBA" id="ARBA00022692"/>
    </source>
</evidence>
<dbReference type="InterPro" id="IPR027417">
    <property type="entry name" value="P-loop_NTPase"/>
</dbReference>
<evidence type="ECO:0000256" key="4">
    <source>
        <dbReference type="ARBA" id="ARBA00022519"/>
    </source>
</evidence>
<dbReference type="Proteomes" id="UP000000644">
    <property type="component" value="Chromosome"/>
</dbReference>
<dbReference type="InterPro" id="IPR005700">
    <property type="entry name" value="EPS_ExoP-like"/>
</dbReference>
<evidence type="ECO:0000256" key="9">
    <source>
        <dbReference type="ARBA" id="ARBA00022840"/>
    </source>
</evidence>
<keyword evidence="7" id="KW-0547">Nucleotide-binding</keyword>
<comment type="catalytic activity">
    <reaction evidence="14">
        <text>L-tyrosyl-[protein] + ATP = O-phospho-L-tyrosyl-[protein] + ADP + H(+)</text>
        <dbReference type="Rhea" id="RHEA:10596"/>
        <dbReference type="Rhea" id="RHEA-COMP:10136"/>
        <dbReference type="Rhea" id="RHEA-COMP:20101"/>
        <dbReference type="ChEBI" id="CHEBI:15378"/>
        <dbReference type="ChEBI" id="CHEBI:30616"/>
        <dbReference type="ChEBI" id="CHEBI:46858"/>
        <dbReference type="ChEBI" id="CHEBI:61978"/>
        <dbReference type="ChEBI" id="CHEBI:456216"/>
    </reaction>
</comment>
<dbReference type="GO" id="GO:0005886">
    <property type="term" value="C:plasma membrane"/>
    <property type="evidence" value="ECO:0007669"/>
    <property type="project" value="UniProtKB-SubCell"/>
</dbReference>
<dbReference type="eggNOG" id="COG0489">
    <property type="taxonomic scope" value="Bacteria"/>
</dbReference>
<evidence type="ECO:0000259" key="21">
    <source>
        <dbReference type="Pfam" id="PF13807"/>
    </source>
</evidence>
<keyword evidence="8" id="KW-0418">Kinase</keyword>
<organism evidence="22 23">
    <name type="scientific">Polaromonas naphthalenivorans (strain CJ2)</name>
    <dbReference type="NCBI Taxonomy" id="365044"/>
    <lineage>
        <taxon>Bacteria</taxon>
        <taxon>Pseudomonadati</taxon>
        <taxon>Pseudomonadota</taxon>
        <taxon>Betaproteobacteria</taxon>
        <taxon>Burkholderiales</taxon>
        <taxon>Comamonadaceae</taxon>
        <taxon>Polaromonas</taxon>
    </lineage>
</organism>
<keyword evidence="9" id="KW-0067">ATP-binding</keyword>
<dbReference type="Gene3D" id="3.40.50.300">
    <property type="entry name" value="P-loop containing nucleotide triphosphate hydrolases"/>
    <property type="match status" value="1"/>
</dbReference>
<dbReference type="KEGG" id="pna:Pnap_3194"/>
<dbReference type="InterPro" id="IPR005702">
    <property type="entry name" value="Wzc-like_C"/>
</dbReference>
<dbReference type="HOGENOM" id="CLU_009912_0_0_4"/>
<keyword evidence="23" id="KW-1185">Reference proteome</keyword>
<evidence type="ECO:0000256" key="2">
    <source>
        <dbReference type="ARBA" id="ARBA00008883"/>
    </source>
</evidence>
<dbReference type="InterPro" id="IPR025669">
    <property type="entry name" value="AAA_dom"/>
</dbReference>
<evidence type="ECO:0000256" key="11">
    <source>
        <dbReference type="ARBA" id="ARBA00023136"/>
    </source>
</evidence>
<name>A1VS64_POLNA</name>
<dbReference type="NCBIfam" id="TIGR01007">
    <property type="entry name" value="eps_fam"/>
    <property type="match status" value="1"/>
</dbReference>
<evidence type="ECO:0000313" key="23">
    <source>
        <dbReference type="Proteomes" id="UP000000644"/>
    </source>
</evidence>
<evidence type="ECO:0000256" key="13">
    <source>
        <dbReference type="ARBA" id="ARBA00023169"/>
    </source>
</evidence>
<keyword evidence="4" id="KW-0997">Cell inner membrane</keyword>
<feature type="domain" description="Polysaccharide chain length determinant N-terminal" evidence="19">
    <location>
        <begin position="19"/>
        <end position="111"/>
    </location>
</feature>
<dbReference type="Pfam" id="PF02706">
    <property type="entry name" value="Wzz"/>
    <property type="match status" value="1"/>
</dbReference>
<reference evidence="23" key="1">
    <citation type="journal article" date="2009" name="Environ. Microbiol.">
        <title>The genome of Polaromonas naphthalenivorans strain CJ2, isolated from coal tar-contaminated sediment, reveals physiological and metabolic versatility and evolution through extensive horizontal gene transfer.</title>
        <authorList>
            <person name="Yagi J.M."/>
            <person name="Sims D."/>
            <person name="Brettin T."/>
            <person name="Bruce D."/>
            <person name="Madsen E.L."/>
        </authorList>
    </citation>
    <scope>NUCLEOTIDE SEQUENCE [LARGE SCALE GENOMIC DNA]</scope>
    <source>
        <strain evidence="23">CJ2</strain>
    </source>
</reference>
<dbReference type="GO" id="GO:0000271">
    <property type="term" value="P:polysaccharide biosynthetic process"/>
    <property type="evidence" value="ECO:0007669"/>
    <property type="project" value="UniProtKB-KW"/>
</dbReference>
<dbReference type="GO" id="GO:0004713">
    <property type="term" value="F:protein tyrosine kinase activity"/>
    <property type="evidence" value="ECO:0007669"/>
    <property type="project" value="UniProtKB-KW"/>
</dbReference>
<evidence type="ECO:0000259" key="19">
    <source>
        <dbReference type="Pfam" id="PF02706"/>
    </source>
</evidence>
<dbReference type="PANTHER" id="PTHR32309">
    <property type="entry name" value="TYROSINE-PROTEIN KINASE"/>
    <property type="match status" value="1"/>
</dbReference>
<dbReference type="InterPro" id="IPR050445">
    <property type="entry name" value="Bact_polysacc_biosynth/exp"/>
</dbReference>
<feature type="domain" description="AAA" evidence="20">
    <location>
        <begin position="556"/>
        <end position="693"/>
    </location>
</feature>
<evidence type="ECO:0000256" key="17">
    <source>
        <dbReference type="ARBA" id="ARBA00081049"/>
    </source>
</evidence>
<feature type="transmembrane region" description="Helical" evidence="18">
    <location>
        <begin position="449"/>
        <end position="467"/>
    </location>
</feature>
<keyword evidence="3" id="KW-1003">Cell membrane</keyword>
<keyword evidence="6 18" id="KW-0812">Transmembrane</keyword>
<dbReference type="CDD" id="cd05387">
    <property type="entry name" value="BY-kinase"/>
    <property type="match status" value="1"/>
</dbReference>
<dbReference type="RefSeq" id="WP_011802563.1">
    <property type="nucleotide sequence ID" value="NC_008781.1"/>
</dbReference>
<feature type="domain" description="Tyrosine-protein kinase G-rich" evidence="21">
    <location>
        <begin position="389"/>
        <end position="469"/>
    </location>
</feature>
<keyword evidence="10 18" id="KW-1133">Transmembrane helix</keyword>
<dbReference type="NCBIfam" id="TIGR01005">
    <property type="entry name" value="eps_transp_fam"/>
    <property type="match status" value="1"/>
</dbReference>
<evidence type="ECO:0000256" key="10">
    <source>
        <dbReference type="ARBA" id="ARBA00022989"/>
    </source>
</evidence>
<evidence type="ECO:0000256" key="15">
    <source>
        <dbReference type="ARBA" id="ARBA00054296"/>
    </source>
</evidence>
<dbReference type="InterPro" id="IPR032807">
    <property type="entry name" value="GNVR"/>
</dbReference>
<sequence length="747" mass="80490">MNPSQSPVPASYIADAQDDEIDLLGLLDVLLDARWLIVGVTALVLVLGGAYAFLSRPVYEANTLIQVEDSKPGAAGALGDAASLFDIKSPATAEIEILRSRLVVGKAVDDLQLYVTATPQYLPLVGGWLARRATDLSNPGFMGMGGYVSGNESIRLGLLEVPAALQAQPLLLVATEGGYELRDPNGQTLVQGKTGTPADFGSGEDKGRILVTELKAKPGAYFDVSRYSRLGVIQGLQQQLAISEQGRQSGVIAVQLQGTDPQQIARTLNAVGTNYVRQNVERKSAEAEKSLAFLGDFLPQLKKQLEESEVRFNKYRNQNGTFDLGVEGKTYLETAVKLQGDLLLLQQKRREQIAQFTAAHPVIQTLDAQISAVSKEIAGLTTKVKTLPNTEQDLLRLTRDVKVNSELYLNLLTSSQQLLLVKEGKVGNVRVVDAPVVPERAIKPQRSQILAISGVLGLLLGMGLAFLRNSLRPGIKDPADIESATGLHVFATVPHSAEQDKLSRLIKIQAPGNHLLAITHPEDPGVESLRSLRTALQFAMLDARNNVVLFTGPTPGIGKSFTSANFAAVLAAGGKRVLLIDADMRKGHIHQFFGMKRGHGLSELIAGSRTLGDVVRRAVAPNLDLVTTGTMPPNPGELLMSPATVQLLEALSAQYDLVLIDTPPVLAVSDTQVLAPHAGTVFLVARAEVTALGELQESTKRLGQTGVQVKGVVFNDLDTSRQRYGGYGYKYSRYRYTNYQYGKTDGQ</sequence>
<dbReference type="Pfam" id="PF23607">
    <property type="entry name" value="WZC_N"/>
    <property type="match status" value="1"/>
</dbReference>
<dbReference type="Pfam" id="PF13614">
    <property type="entry name" value="AAA_31"/>
    <property type="match status" value="1"/>
</dbReference>
<comment type="similarity">
    <text evidence="2">Belongs to the etk/wzc family.</text>
</comment>
<dbReference type="FunFam" id="3.40.50.300:FF:000527">
    <property type="entry name" value="Tyrosine-protein kinase etk"/>
    <property type="match status" value="1"/>
</dbReference>
<dbReference type="GO" id="GO:0005524">
    <property type="term" value="F:ATP binding"/>
    <property type="evidence" value="ECO:0007669"/>
    <property type="project" value="UniProtKB-KW"/>
</dbReference>
<evidence type="ECO:0000256" key="16">
    <source>
        <dbReference type="ARBA" id="ARBA00067833"/>
    </source>
</evidence>
<evidence type="ECO:0000256" key="8">
    <source>
        <dbReference type="ARBA" id="ARBA00022777"/>
    </source>
</evidence>
<dbReference type="SUPFAM" id="SSF52540">
    <property type="entry name" value="P-loop containing nucleoside triphosphate hydrolases"/>
    <property type="match status" value="1"/>
</dbReference>
<dbReference type="Pfam" id="PF13807">
    <property type="entry name" value="GNVR"/>
    <property type="match status" value="1"/>
</dbReference>
<keyword evidence="11 18" id="KW-0472">Membrane</keyword>
<evidence type="ECO:0000256" key="18">
    <source>
        <dbReference type="SAM" id="Phobius"/>
    </source>
</evidence>
<keyword evidence="5 22" id="KW-0808">Transferase</keyword>
<gene>
    <name evidence="22" type="ordered locus">Pnap_3194</name>
</gene>
<keyword evidence="13" id="KW-0270">Exopolysaccharide synthesis</keyword>
<protein>
    <recommendedName>
        <fullName evidence="16">Putative tyrosine-protein kinase EpsB</fullName>
    </recommendedName>
    <alternativeName>
        <fullName evidence="17">EPS I polysaccharide export protein EpsB</fullName>
    </alternativeName>
</protein>
<evidence type="ECO:0000256" key="7">
    <source>
        <dbReference type="ARBA" id="ARBA00022741"/>
    </source>
</evidence>
<dbReference type="InterPro" id="IPR003856">
    <property type="entry name" value="LPS_length_determ_N"/>
</dbReference>
<dbReference type="OrthoDB" id="9808257at2"/>
<dbReference type="AlphaFoldDB" id="A1VS64"/>
<evidence type="ECO:0000256" key="5">
    <source>
        <dbReference type="ARBA" id="ARBA00022679"/>
    </source>
</evidence>
<comment type="subcellular location">
    <subcellularLocation>
        <location evidence="1">Cell inner membrane</location>
        <topology evidence="1">Multi-pass membrane protein</topology>
    </subcellularLocation>
</comment>
<evidence type="ECO:0000313" key="22">
    <source>
        <dbReference type="EMBL" id="ABM38492.1"/>
    </source>
</evidence>
<dbReference type="PANTHER" id="PTHR32309:SF32">
    <property type="entry name" value="TYROSINE-PROTEIN KINASE ETK-RELATED"/>
    <property type="match status" value="1"/>
</dbReference>
<evidence type="ECO:0000256" key="12">
    <source>
        <dbReference type="ARBA" id="ARBA00023137"/>
    </source>
</evidence>
<dbReference type="EMBL" id="CP000529">
    <property type="protein sequence ID" value="ABM38492.1"/>
    <property type="molecule type" value="Genomic_DNA"/>
</dbReference>
<evidence type="ECO:0000256" key="3">
    <source>
        <dbReference type="ARBA" id="ARBA00022475"/>
    </source>
</evidence>
<evidence type="ECO:0000256" key="1">
    <source>
        <dbReference type="ARBA" id="ARBA00004429"/>
    </source>
</evidence>
<dbReference type="STRING" id="365044.Pnap_3194"/>
<evidence type="ECO:0000259" key="20">
    <source>
        <dbReference type="Pfam" id="PF13614"/>
    </source>
</evidence>
<comment type="function">
    <text evidence="15">Probably involved in polymerization and/or export of exopolysaccharide EPS I which functions as a virulence factor. May be involved in an ATP-dependent process in the pathway for EPS I production, possibly export of the trimeric repeat units across the inner membrane or their polymerization.</text>
</comment>
<accession>A1VS64</accession>
<evidence type="ECO:0000256" key="14">
    <source>
        <dbReference type="ARBA" id="ARBA00053015"/>
    </source>
</evidence>
<keyword evidence="12" id="KW-0829">Tyrosine-protein kinase</keyword>
<feature type="transmembrane region" description="Helical" evidence="18">
    <location>
        <begin position="33"/>
        <end position="54"/>
    </location>
</feature>
<dbReference type="eggNOG" id="COG3206">
    <property type="taxonomic scope" value="Bacteria"/>
</dbReference>